<evidence type="ECO:0000313" key="3">
    <source>
        <dbReference type="Proteomes" id="UP000276834"/>
    </source>
</evidence>
<name>A0A3L8S1T0_CHLGU</name>
<gene>
    <name evidence="2" type="ORF">DV515_00013613</name>
</gene>
<keyword evidence="3" id="KW-1185">Reference proteome</keyword>
<proteinExistence type="predicted"/>
<dbReference type="EMBL" id="QUSF01000096">
    <property type="protein sequence ID" value="RLV92866.1"/>
    <property type="molecule type" value="Genomic_DNA"/>
</dbReference>
<feature type="compositionally biased region" description="Basic residues" evidence="1">
    <location>
        <begin position="68"/>
        <end position="80"/>
    </location>
</feature>
<dbReference type="AlphaFoldDB" id="A0A3L8S1T0"/>
<protein>
    <submittedName>
        <fullName evidence="2">Uncharacterized protein</fullName>
    </submittedName>
</protein>
<reference evidence="2 3" key="1">
    <citation type="journal article" date="2018" name="Proc. R. Soc. B">
        <title>A non-coding region near Follistatin controls head colour polymorphism in the Gouldian finch.</title>
        <authorList>
            <person name="Toomey M.B."/>
            <person name="Marques C.I."/>
            <person name="Andrade P."/>
            <person name="Araujo P.M."/>
            <person name="Sabatino S."/>
            <person name="Gazda M.A."/>
            <person name="Afonso S."/>
            <person name="Lopes R.J."/>
            <person name="Corbo J.C."/>
            <person name="Carneiro M."/>
        </authorList>
    </citation>
    <scope>NUCLEOTIDE SEQUENCE [LARGE SCALE GENOMIC DNA]</scope>
    <source>
        <strain evidence="2">Red01</strain>
        <tissue evidence="2">Muscle</tissue>
    </source>
</reference>
<dbReference type="Proteomes" id="UP000276834">
    <property type="component" value="Unassembled WGS sequence"/>
</dbReference>
<comment type="caution">
    <text evidence="2">The sequence shown here is derived from an EMBL/GenBank/DDBJ whole genome shotgun (WGS) entry which is preliminary data.</text>
</comment>
<feature type="region of interest" description="Disordered" evidence="1">
    <location>
        <begin position="39"/>
        <end position="80"/>
    </location>
</feature>
<accession>A0A3L8S1T0</accession>
<evidence type="ECO:0000313" key="2">
    <source>
        <dbReference type="EMBL" id="RLV92866.1"/>
    </source>
</evidence>
<evidence type="ECO:0000256" key="1">
    <source>
        <dbReference type="SAM" id="MobiDB-lite"/>
    </source>
</evidence>
<organism evidence="2 3">
    <name type="scientific">Chloebia gouldiae</name>
    <name type="common">Gouldian finch</name>
    <name type="synonym">Erythrura gouldiae</name>
    <dbReference type="NCBI Taxonomy" id="44316"/>
    <lineage>
        <taxon>Eukaryota</taxon>
        <taxon>Metazoa</taxon>
        <taxon>Chordata</taxon>
        <taxon>Craniata</taxon>
        <taxon>Vertebrata</taxon>
        <taxon>Euteleostomi</taxon>
        <taxon>Archelosauria</taxon>
        <taxon>Archosauria</taxon>
        <taxon>Dinosauria</taxon>
        <taxon>Saurischia</taxon>
        <taxon>Theropoda</taxon>
        <taxon>Coelurosauria</taxon>
        <taxon>Aves</taxon>
        <taxon>Neognathae</taxon>
        <taxon>Neoaves</taxon>
        <taxon>Telluraves</taxon>
        <taxon>Australaves</taxon>
        <taxon>Passeriformes</taxon>
        <taxon>Passeroidea</taxon>
        <taxon>Passeridae</taxon>
        <taxon>Chloebia</taxon>
    </lineage>
</organism>
<sequence>MQIRPRPPAPPPLAGRAPEARFALSCRCPPTLRIPGLGSLRRYPSPASAGTPAPPVSQFPPRAERSGRARPARRASKAPRRSVGFGVFSFFRETAGPSFSPPERWNLMRKVLKLPFVIKENDFGEGKEVVQRMLHLADG</sequence>